<dbReference type="Proteomes" id="UP000235739">
    <property type="component" value="Unassembled WGS sequence"/>
</dbReference>
<organism evidence="1 2">
    <name type="scientific">Glutamicibacter arilaitensis</name>
    <dbReference type="NCBI Taxonomy" id="256701"/>
    <lineage>
        <taxon>Bacteria</taxon>
        <taxon>Bacillati</taxon>
        <taxon>Actinomycetota</taxon>
        <taxon>Actinomycetes</taxon>
        <taxon>Micrococcales</taxon>
        <taxon>Micrococcaceae</taxon>
        <taxon>Glutamicibacter</taxon>
    </lineage>
</organism>
<gene>
    <name evidence="1" type="ORF">CIK84_08890</name>
</gene>
<evidence type="ECO:0000313" key="1">
    <source>
        <dbReference type="EMBL" id="PMQ21628.1"/>
    </source>
</evidence>
<sequence length="70" mass="7779">MPGYSHVVFRRVVVNLKSGRAVDGALVRRSGPLLFLKNAFLLEEGRDPVPLDGETVIERAEVEFMQAPNN</sequence>
<name>A0A2N7S667_9MICC</name>
<dbReference type="EMBL" id="PNQX01000001">
    <property type="protein sequence ID" value="PMQ21628.1"/>
    <property type="molecule type" value="Genomic_DNA"/>
</dbReference>
<proteinExistence type="predicted"/>
<dbReference type="RefSeq" id="WP_102598109.1">
    <property type="nucleotide sequence ID" value="NZ_JBQDJG010000011.1"/>
</dbReference>
<evidence type="ECO:0000313" key="2">
    <source>
        <dbReference type="Proteomes" id="UP000235739"/>
    </source>
</evidence>
<dbReference type="AlphaFoldDB" id="A0A2N7S667"/>
<protein>
    <submittedName>
        <fullName evidence="1">Uncharacterized protein</fullName>
    </submittedName>
</protein>
<comment type="caution">
    <text evidence="1">The sequence shown here is derived from an EMBL/GenBank/DDBJ whole genome shotgun (WGS) entry which is preliminary data.</text>
</comment>
<reference evidence="1 2" key="1">
    <citation type="journal article" date="2017" name="Elife">
        <title>Extensive horizontal gene transfer in cheese-associated bacteria.</title>
        <authorList>
            <person name="Bonham K.S."/>
            <person name="Wolfe B.E."/>
            <person name="Dutton R.J."/>
        </authorList>
    </citation>
    <scope>NUCLEOTIDE SEQUENCE [LARGE SCALE GENOMIC DNA]</scope>
    <source>
        <strain evidence="1 2">JB182</strain>
    </source>
</reference>
<accession>A0A2N7S667</accession>